<dbReference type="EMBL" id="MLJW01000422">
    <property type="protein sequence ID" value="OIQ87433.1"/>
    <property type="molecule type" value="Genomic_DNA"/>
</dbReference>
<dbReference type="AlphaFoldDB" id="A0A1J5QUT9"/>
<gene>
    <name evidence="1" type="ORF">GALL_306840</name>
</gene>
<sequence length="250" mass="27372">MRYALQLPAGTLEFFQQQVDIGGFEGRVAGTQAHFDAARHLAQPDKSELKAAGLEDMGATANFVEIPGGEGANQVVQHGRRAVEIAVDDFADEIADFIAQFFQHLAVETALGLGGIAMRAAQAMRNMPFDQHLLQLIDPHRLGEVIIHTGRQASIIVALHCVGGHGDDRGTRSPFMLFLLADSGGGLETVHFWHLAIHQHQGKLLLLQHFKSFAAIGRQPHQIAQALQLAQRHILVDRIVLHQQHRLDAG</sequence>
<accession>A0A1J5QUT9</accession>
<dbReference type="AntiFam" id="ANF00160">
    <property type="entry name" value="Shadow ORF (opposite NIK1)"/>
</dbReference>
<reference evidence="1" key="1">
    <citation type="submission" date="2016-10" db="EMBL/GenBank/DDBJ databases">
        <title>Sequence of Gallionella enrichment culture.</title>
        <authorList>
            <person name="Poehlein A."/>
            <person name="Muehling M."/>
            <person name="Daniel R."/>
        </authorList>
    </citation>
    <scope>NUCLEOTIDE SEQUENCE</scope>
</reference>
<proteinExistence type="predicted"/>
<protein>
    <submittedName>
        <fullName evidence="1">Uncharacterized protein</fullName>
    </submittedName>
</protein>
<evidence type="ECO:0000313" key="1">
    <source>
        <dbReference type="EMBL" id="OIQ87433.1"/>
    </source>
</evidence>
<comment type="caution">
    <text evidence="1">The sequence shown here is derived from an EMBL/GenBank/DDBJ whole genome shotgun (WGS) entry which is preliminary data.</text>
</comment>
<name>A0A1J5QUT9_9ZZZZ</name>
<organism evidence="1">
    <name type="scientific">mine drainage metagenome</name>
    <dbReference type="NCBI Taxonomy" id="410659"/>
    <lineage>
        <taxon>unclassified sequences</taxon>
        <taxon>metagenomes</taxon>
        <taxon>ecological metagenomes</taxon>
    </lineage>
</organism>